<dbReference type="SMART" id="SM00898">
    <property type="entry name" value="Fapy_DNA_glyco"/>
    <property type="match status" value="1"/>
</dbReference>
<dbReference type="InterPro" id="IPR010979">
    <property type="entry name" value="Ribosomal_uS13-like_H2TH"/>
</dbReference>
<accession>A0A0A0BYB7</accession>
<dbReference type="Proteomes" id="UP000029839">
    <property type="component" value="Unassembled WGS sequence"/>
</dbReference>
<keyword evidence="4" id="KW-0227">DNA damage</keyword>
<evidence type="ECO:0000256" key="1">
    <source>
        <dbReference type="ARBA" id="ARBA00009409"/>
    </source>
</evidence>
<evidence type="ECO:0000256" key="7">
    <source>
        <dbReference type="ARBA" id="ARBA00022833"/>
    </source>
</evidence>
<dbReference type="GO" id="GO:0000703">
    <property type="term" value="F:oxidized pyrimidine nucleobase lesion DNA N-glycosylase activity"/>
    <property type="evidence" value="ECO:0007669"/>
    <property type="project" value="TreeGrafter"/>
</dbReference>
<feature type="domain" description="Formamidopyrimidine-DNA glycosylase catalytic" evidence="16">
    <location>
        <begin position="2"/>
        <end position="115"/>
    </location>
</feature>
<evidence type="ECO:0000259" key="15">
    <source>
        <dbReference type="PROSITE" id="PS51066"/>
    </source>
</evidence>
<dbReference type="Pfam" id="PF06831">
    <property type="entry name" value="H2TH"/>
    <property type="match status" value="1"/>
</dbReference>
<keyword evidence="10" id="KW-0456">Lyase</keyword>
<reference evidence="17 18" key="2">
    <citation type="journal article" date="2015" name="Stand. Genomic Sci.">
        <title>Draft genome sequence of Cellulomonas carbonis T26(T) and comparative analysis of six Cellulomonas genomes.</title>
        <authorList>
            <person name="Zhuang W."/>
            <person name="Zhang S."/>
            <person name="Xia X."/>
            <person name="Wang G."/>
        </authorList>
    </citation>
    <scope>NUCLEOTIDE SEQUENCE [LARGE SCALE GENOMIC DNA]</scope>
    <source>
        <strain evidence="17 18">T26</strain>
    </source>
</reference>
<dbReference type="PROSITE" id="PS51068">
    <property type="entry name" value="FPG_CAT"/>
    <property type="match status" value="1"/>
</dbReference>
<gene>
    <name evidence="17" type="ORF">N868_01925</name>
</gene>
<keyword evidence="11" id="KW-0511">Multifunctional enzyme</keyword>
<dbReference type="PANTHER" id="PTHR42697">
    <property type="entry name" value="ENDONUCLEASE 8"/>
    <property type="match status" value="1"/>
</dbReference>
<keyword evidence="8" id="KW-0238">DNA-binding</keyword>
<keyword evidence="9" id="KW-0234">DNA repair</keyword>
<dbReference type="EMBL" id="AXCY01000008">
    <property type="protein sequence ID" value="KGM12154.1"/>
    <property type="molecule type" value="Genomic_DNA"/>
</dbReference>
<dbReference type="InterPro" id="IPR000214">
    <property type="entry name" value="Znf_DNA_glyclase/AP_lyase"/>
</dbReference>
<comment type="catalytic activity">
    <reaction evidence="13">
        <text>2'-deoxyribonucleotide-(2'-deoxyribose 5'-phosphate)-2'-deoxyribonucleotide-DNA = a 3'-end 2'-deoxyribonucleotide-(2,3-dehydro-2,3-deoxyribose 5'-phosphate)-DNA + a 5'-end 5'-phospho-2'-deoxyribonucleoside-DNA + H(+)</text>
        <dbReference type="Rhea" id="RHEA:66592"/>
        <dbReference type="Rhea" id="RHEA-COMP:13180"/>
        <dbReference type="Rhea" id="RHEA-COMP:16897"/>
        <dbReference type="Rhea" id="RHEA-COMP:17067"/>
        <dbReference type="ChEBI" id="CHEBI:15378"/>
        <dbReference type="ChEBI" id="CHEBI:136412"/>
        <dbReference type="ChEBI" id="CHEBI:157695"/>
        <dbReference type="ChEBI" id="CHEBI:167181"/>
        <dbReference type="EC" id="4.2.99.18"/>
    </reaction>
</comment>
<evidence type="ECO:0000256" key="9">
    <source>
        <dbReference type="ARBA" id="ARBA00023204"/>
    </source>
</evidence>
<sequence length="264" mass="28896">MPEGDILRRAARSLDQALVGSPLVRAELRWPSAAGVDLVGRTVLRTVPYGKHLFTRFDDGRTLHTHLRMEGSWRISRTGAPTARAAGPYVRAVLATASWTAVGHRLGMLDIVPTGDERTLIAHLGPDVLADDFPTVGLREALRRWAERGTTPVAEVLLDQTVSAGIGTLYAAESLWARRLWPWTPAAEVDAATVLMTARHLMARSVASRTPTATGDSGLSAFVHDRKGKPCLRCGTPIVRGTARRPPMERPIFYCPRCQPERAR</sequence>
<evidence type="ECO:0000313" key="17">
    <source>
        <dbReference type="EMBL" id="KGM12154.1"/>
    </source>
</evidence>
<dbReference type="InterPro" id="IPR012319">
    <property type="entry name" value="FPG_cat"/>
</dbReference>
<dbReference type="Gene3D" id="3.20.190.10">
    <property type="entry name" value="MutM-like, N-terminal"/>
    <property type="match status" value="1"/>
</dbReference>
<evidence type="ECO:0000256" key="14">
    <source>
        <dbReference type="PROSITE-ProRule" id="PRU00391"/>
    </source>
</evidence>
<evidence type="ECO:0000256" key="3">
    <source>
        <dbReference type="ARBA" id="ARBA00022723"/>
    </source>
</evidence>
<keyword evidence="7" id="KW-0862">Zinc</keyword>
<dbReference type="RefSeq" id="WP_043603137.1">
    <property type="nucleotide sequence ID" value="NZ_AXCY01000008.1"/>
</dbReference>
<keyword evidence="3" id="KW-0479">Metal-binding</keyword>
<dbReference type="InterPro" id="IPR015887">
    <property type="entry name" value="DNA_glyclase_Znf_dom_DNA_BS"/>
</dbReference>
<keyword evidence="5 14" id="KW-0863">Zinc-finger</keyword>
<dbReference type="GO" id="GO:0006284">
    <property type="term" value="P:base-excision repair"/>
    <property type="evidence" value="ECO:0007669"/>
    <property type="project" value="InterPro"/>
</dbReference>
<keyword evidence="12" id="KW-0326">Glycosidase</keyword>
<dbReference type="Pfam" id="PF01149">
    <property type="entry name" value="Fapy_DNA_glyco"/>
    <property type="match status" value="1"/>
</dbReference>
<dbReference type="GO" id="GO:0008270">
    <property type="term" value="F:zinc ion binding"/>
    <property type="evidence" value="ECO:0007669"/>
    <property type="project" value="UniProtKB-KW"/>
</dbReference>
<evidence type="ECO:0000256" key="2">
    <source>
        <dbReference type="ARBA" id="ARBA00012720"/>
    </source>
</evidence>
<dbReference type="EC" id="4.2.99.18" evidence="2"/>
<evidence type="ECO:0000256" key="10">
    <source>
        <dbReference type="ARBA" id="ARBA00023239"/>
    </source>
</evidence>
<comment type="caution">
    <text evidence="17">The sequence shown here is derived from an EMBL/GenBank/DDBJ whole genome shotgun (WGS) entry which is preliminary data.</text>
</comment>
<protein>
    <recommendedName>
        <fullName evidence="2">DNA-(apurinic or apyrimidinic site) lyase</fullName>
        <ecNumber evidence="2">4.2.99.18</ecNumber>
    </recommendedName>
</protein>
<evidence type="ECO:0000256" key="4">
    <source>
        <dbReference type="ARBA" id="ARBA00022763"/>
    </source>
</evidence>
<dbReference type="PANTHER" id="PTHR42697:SF1">
    <property type="entry name" value="ENDONUCLEASE 8"/>
    <property type="match status" value="1"/>
</dbReference>
<evidence type="ECO:0000256" key="11">
    <source>
        <dbReference type="ARBA" id="ARBA00023268"/>
    </source>
</evidence>
<dbReference type="GO" id="GO:0003684">
    <property type="term" value="F:damaged DNA binding"/>
    <property type="evidence" value="ECO:0007669"/>
    <property type="project" value="InterPro"/>
</dbReference>
<organism evidence="17 18">
    <name type="scientific">Cellulomonas carbonis T26</name>
    <dbReference type="NCBI Taxonomy" id="947969"/>
    <lineage>
        <taxon>Bacteria</taxon>
        <taxon>Bacillati</taxon>
        <taxon>Actinomycetota</taxon>
        <taxon>Actinomycetes</taxon>
        <taxon>Micrococcales</taxon>
        <taxon>Cellulomonadaceae</taxon>
        <taxon>Cellulomonas</taxon>
    </lineage>
</organism>
<dbReference type="InterPro" id="IPR044090">
    <property type="entry name" value="Nei2_N"/>
</dbReference>
<dbReference type="InterPro" id="IPR015886">
    <property type="entry name" value="H2TH_FPG"/>
</dbReference>
<proteinExistence type="inferred from homology"/>
<evidence type="ECO:0000256" key="5">
    <source>
        <dbReference type="ARBA" id="ARBA00022771"/>
    </source>
</evidence>
<evidence type="ECO:0000256" key="8">
    <source>
        <dbReference type="ARBA" id="ARBA00023125"/>
    </source>
</evidence>
<evidence type="ECO:0000256" key="12">
    <source>
        <dbReference type="ARBA" id="ARBA00023295"/>
    </source>
</evidence>
<dbReference type="SMART" id="SM01232">
    <property type="entry name" value="H2TH"/>
    <property type="match status" value="1"/>
</dbReference>
<dbReference type="PROSITE" id="PS01242">
    <property type="entry name" value="ZF_FPG_1"/>
    <property type="match status" value="1"/>
</dbReference>
<keyword evidence="6" id="KW-0378">Hydrolase</keyword>
<dbReference type="SUPFAM" id="SSF46946">
    <property type="entry name" value="S13-like H2TH domain"/>
    <property type="match status" value="1"/>
</dbReference>
<dbReference type="PROSITE" id="PS51066">
    <property type="entry name" value="ZF_FPG_2"/>
    <property type="match status" value="1"/>
</dbReference>
<dbReference type="Gene3D" id="1.10.8.50">
    <property type="match status" value="1"/>
</dbReference>
<reference evidence="17 18" key="1">
    <citation type="submission" date="2013-08" db="EMBL/GenBank/DDBJ databases">
        <title>Genome sequencing of Cellulomonas carbonis T26.</title>
        <authorList>
            <person name="Chen F."/>
            <person name="Li Y."/>
            <person name="Wang G."/>
        </authorList>
    </citation>
    <scope>NUCLEOTIDE SEQUENCE [LARGE SCALE GENOMIC DNA]</scope>
    <source>
        <strain evidence="17 18">T26</strain>
    </source>
</reference>
<dbReference type="AlphaFoldDB" id="A0A0A0BYB7"/>
<dbReference type="SUPFAM" id="SSF81624">
    <property type="entry name" value="N-terminal domain of MutM-like DNA repair proteins"/>
    <property type="match status" value="1"/>
</dbReference>
<evidence type="ECO:0000313" key="18">
    <source>
        <dbReference type="Proteomes" id="UP000029839"/>
    </source>
</evidence>
<dbReference type="SUPFAM" id="SSF57716">
    <property type="entry name" value="Glucocorticoid receptor-like (DNA-binding domain)"/>
    <property type="match status" value="1"/>
</dbReference>
<evidence type="ECO:0000256" key="6">
    <source>
        <dbReference type="ARBA" id="ARBA00022801"/>
    </source>
</evidence>
<comment type="similarity">
    <text evidence="1">Belongs to the FPG family.</text>
</comment>
<evidence type="ECO:0000259" key="16">
    <source>
        <dbReference type="PROSITE" id="PS51068"/>
    </source>
</evidence>
<evidence type="ECO:0000256" key="13">
    <source>
        <dbReference type="ARBA" id="ARBA00044632"/>
    </source>
</evidence>
<dbReference type="InterPro" id="IPR035937">
    <property type="entry name" value="FPG_N"/>
</dbReference>
<keyword evidence="18" id="KW-1185">Reference proteome</keyword>
<name>A0A0A0BYB7_9CELL</name>
<feature type="domain" description="FPG-type" evidence="15">
    <location>
        <begin position="222"/>
        <end position="260"/>
    </location>
</feature>
<dbReference type="CDD" id="cd08971">
    <property type="entry name" value="AcNei2_N"/>
    <property type="match status" value="1"/>
</dbReference>
<dbReference type="OrthoDB" id="9800855at2"/>
<dbReference type="GO" id="GO:0140078">
    <property type="term" value="F:class I DNA-(apurinic or apyrimidinic site) endonuclease activity"/>
    <property type="evidence" value="ECO:0007669"/>
    <property type="project" value="UniProtKB-EC"/>
</dbReference>